<evidence type="ECO:0000256" key="5">
    <source>
        <dbReference type="ARBA" id="ARBA00022827"/>
    </source>
</evidence>
<keyword evidence="6" id="KW-0560">Oxidoreductase</keyword>
<proteinExistence type="inferred from homology"/>
<dbReference type="PANTHER" id="PTHR11552:SF201">
    <property type="entry name" value="GLUCOSE-METHANOL-CHOLINE OXIDOREDUCTASE N-TERMINAL DOMAIN-CONTAINING PROTEIN"/>
    <property type="match status" value="1"/>
</dbReference>
<sequence>MASTTFDYVVVGAGSAGMVVSTRLAENADTTVCVLEAGEDLTTQPNYLIPGLSAAGLQGPTDADWKFYTKPQENAKGRSIWTPRGKVVGGCGTTNIVALGKGHAEEYDAWEALGAKGWNWKNLVPYFKKSETFTITEEESAETGMKFNEEFHGSSGPIHRTLPKWKSNATVPVEKGWEALGVSKSANGYDGDSLGFYSLQLSVDPTTAMRSSSATAYYTPNKDKENLKLLTGAHAARIVFEDRDGELVATGVEYYKDGELQTIKANKEVIIATGSYKTPQLLELSGIGEKKLLEEHNVPVLVDLPGVGNNLQDHYTAPMVVEIDEQYDSLDSLLDPAQAGLEFMLYQEKKQGKLTTNGAAQYAFMSNHTYFSEGASEKAFSTADSIIEGTANTTLKKQADFLKSEKIPDLEFAQFAAFLPTGDGVPAPGKHYTSFLLAILHPYSRGSIHITSADALALPELDLRLYEHELDLDMLVEGIKFGRRLLETDAMKAAVKAEVVPGPEVKTDEEIKEFIRLRGQTVYHPIATASMLPREDGGVVDADLKVYGTKNVRVVDASVIPIHFSAHPHSTIYAVAERAADIIKAAA</sequence>
<evidence type="ECO:0000256" key="8">
    <source>
        <dbReference type="PIRSR" id="PIRSR000137-1"/>
    </source>
</evidence>
<dbReference type="PANTHER" id="PTHR11552">
    <property type="entry name" value="GLUCOSE-METHANOL-CHOLINE GMC OXIDOREDUCTASE"/>
    <property type="match status" value="1"/>
</dbReference>
<dbReference type="PROSITE" id="PS00624">
    <property type="entry name" value="GMC_OXRED_2"/>
    <property type="match status" value="1"/>
</dbReference>
<evidence type="ECO:0000256" key="4">
    <source>
        <dbReference type="ARBA" id="ARBA00022729"/>
    </source>
</evidence>
<feature type="domain" description="Glucose-methanol-choline oxidoreductase N-terminal" evidence="10">
    <location>
        <begin position="274"/>
        <end position="288"/>
    </location>
</feature>
<dbReference type="InterPro" id="IPR012132">
    <property type="entry name" value="GMC_OxRdtase"/>
</dbReference>
<feature type="active site" description="Proton acceptor" evidence="8">
    <location>
        <position position="524"/>
    </location>
</feature>
<comment type="cofactor">
    <cofactor evidence="1 9">
        <name>FAD</name>
        <dbReference type="ChEBI" id="CHEBI:57692"/>
    </cofactor>
</comment>
<dbReference type="PIRSF" id="PIRSF000137">
    <property type="entry name" value="Alcohol_oxidase"/>
    <property type="match status" value="1"/>
</dbReference>
<evidence type="ECO:0000256" key="3">
    <source>
        <dbReference type="ARBA" id="ARBA00022630"/>
    </source>
</evidence>
<evidence type="ECO:0000259" key="10">
    <source>
        <dbReference type="PROSITE" id="PS00624"/>
    </source>
</evidence>
<dbReference type="Gene3D" id="3.30.560.10">
    <property type="entry name" value="Glucose Oxidase, domain 3"/>
    <property type="match status" value="1"/>
</dbReference>
<dbReference type="InterPro" id="IPR000172">
    <property type="entry name" value="GMC_OxRdtase_N"/>
</dbReference>
<keyword evidence="12" id="KW-1185">Reference proteome</keyword>
<dbReference type="Gene3D" id="3.50.50.60">
    <property type="entry name" value="FAD/NAD(P)-binding domain"/>
    <property type="match status" value="1"/>
</dbReference>
<dbReference type="InterPro" id="IPR036188">
    <property type="entry name" value="FAD/NAD-bd_sf"/>
</dbReference>
<gene>
    <name evidence="11" type="ORF">CYLTODRAFT_451493</name>
</gene>
<evidence type="ECO:0000256" key="9">
    <source>
        <dbReference type="PIRSR" id="PIRSR000137-2"/>
    </source>
</evidence>
<protein>
    <submittedName>
        <fullName evidence="11">GMC oxidoreductase</fullName>
    </submittedName>
</protein>
<accession>A0A0D7BKT3</accession>
<dbReference type="Proteomes" id="UP000054007">
    <property type="component" value="Unassembled WGS sequence"/>
</dbReference>
<evidence type="ECO:0000256" key="1">
    <source>
        <dbReference type="ARBA" id="ARBA00001974"/>
    </source>
</evidence>
<dbReference type="AlphaFoldDB" id="A0A0D7BKT3"/>
<dbReference type="STRING" id="1314674.A0A0D7BKT3"/>
<keyword evidence="4" id="KW-0732">Signal</keyword>
<reference evidence="11 12" key="1">
    <citation type="journal article" date="2015" name="Fungal Genet. Biol.">
        <title>Evolution of novel wood decay mechanisms in Agaricales revealed by the genome sequences of Fistulina hepatica and Cylindrobasidium torrendii.</title>
        <authorList>
            <person name="Floudas D."/>
            <person name="Held B.W."/>
            <person name="Riley R."/>
            <person name="Nagy L.G."/>
            <person name="Koehler G."/>
            <person name="Ransdell A.S."/>
            <person name="Younus H."/>
            <person name="Chow J."/>
            <person name="Chiniquy J."/>
            <person name="Lipzen A."/>
            <person name="Tritt A."/>
            <person name="Sun H."/>
            <person name="Haridas S."/>
            <person name="LaButti K."/>
            <person name="Ohm R.A."/>
            <person name="Kues U."/>
            <person name="Blanchette R.A."/>
            <person name="Grigoriev I.V."/>
            <person name="Minto R.E."/>
            <person name="Hibbett D.S."/>
        </authorList>
    </citation>
    <scope>NUCLEOTIDE SEQUENCE [LARGE SCALE GENOMIC DNA]</scope>
    <source>
        <strain evidence="11 12">FP15055 ss-10</strain>
    </source>
</reference>
<dbReference type="SUPFAM" id="SSF51905">
    <property type="entry name" value="FAD/NAD(P)-binding domain"/>
    <property type="match status" value="1"/>
</dbReference>
<dbReference type="EMBL" id="KN880464">
    <property type="protein sequence ID" value="KIY70729.1"/>
    <property type="molecule type" value="Genomic_DNA"/>
</dbReference>
<evidence type="ECO:0000256" key="6">
    <source>
        <dbReference type="ARBA" id="ARBA00023002"/>
    </source>
</evidence>
<dbReference type="GO" id="GO:0016614">
    <property type="term" value="F:oxidoreductase activity, acting on CH-OH group of donors"/>
    <property type="evidence" value="ECO:0007669"/>
    <property type="project" value="InterPro"/>
</dbReference>
<dbReference type="Pfam" id="PF05199">
    <property type="entry name" value="GMC_oxred_C"/>
    <property type="match status" value="1"/>
</dbReference>
<keyword evidence="3" id="KW-0285">Flavoprotein</keyword>
<dbReference type="Pfam" id="PF00732">
    <property type="entry name" value="GMC_oxred_N"/>
    <property type="match status" value="1"/>
</dbReference>
<comment type="similarity">
    <text evidence="2">Belongs to the GMC oxidoreductase family.</text>
</comment>
<dbReference type="OrthoDB" id="269227at2759"/>
<dbReference type="InterPro" id="IPR007867">
    <property type="entry name" value="GMC_OxRtase_C"/>
</dbReference>
<feature type="active site" description="Proton acceptor" evidence="8">
    <location>
        <position position="567"/>
    </location>
</feature>
<evidence type="ECO:0000256" key="2">
    <source>
        <dbReference type="ARBA" id="ARBA00010790"/>
    </source>
</evidence>
<dbReference type="SUPFAM" id="SSF54373">
    <property type="entry name" value="FAD-linked reductases, C-terminal domain"/>
    <property type="match status" value="1"/>
</dbReference>
<organism evidence="11 12">
    <name type="scientific">Cylindrobasidium torrendii FP15055 ss-10</name>
    <dbReference type="NCBI Taxonomy" id="1314674"/>
    <lineage>
        <taxon>Eukaryota</taxon>
        <taxon>Fungi</taxon>
        <taxon>Dikarya</taxon>
        <taxon>Basidiomycota</taxon>
        <taxon>Agaricomycotina</taxon>
        <taxon>Agaricomycetes</taxon>
        <taxon>Agaricomycetidae</taxon>
        <taxon>Agaricales</taxon>
        <taxon>Marasmiineae</taxon>
        <taxon>Physalacriaceae</taxon>
        <taxon>Cylindrobasidium</taxon>
    </lineage>
</organism>
<keyword evidence="7" id="KW-0325">Glycoprotein</keyword>
<evidence type="ECO:0000313" key="11">
    <source>
        <dbReference type="EMBL" id="KIY70729.1"/>
    </source>
</evidence>
<feature type="binding site" evidence="9">
    <location>
        <position position="87"/>
    </location>
    <ligand>
        <name>FAD</name>
        <dbReference type="ChEBI" id="CHEBI:57692"/>
    </ligand>
</feature>
<keyword evidence="5 9" id="KW-0274">FAD</keyword>
<evidence type="ECO:0000313" key="12">
    <source>
        <dbReference type="Proteomes" id="UP000054007"/>
    </source>
</evidence>
<evidence type="ECO:0000256" key="7">
    <source>
        <dbReference type="ARBA" id="ARBA00023180"/>
    </source>
</evidence>
<name>A0A0D7BKT3_9AGAR</name>
<dbReference type="GO" id="GO:0050660">
    <property type="term" value="F:flavin adenine dinucleotide binding"/>
    <property type="evidence" value="ECO:0007669"/>
    <property type="project" value="InterPro"/>
</dbReference>